<feature type="chain" id="PRO_5045963996" evidence="1">
    <location>
        <begin position="20"/>
        <end position="187"/>
    </location>
</feature>
<accession>A0ABV1FPJ4</accession>
<dbReference type="Proteomes" id="UP001487296">
    <property type="component" value="Unassembled WGS sequence"/>
</dbReference>
<sequence>MKKSWIIITLLASSMAAQAQRCITVYDPERNEPVRDALVWVDHKEAEASTILGEAFIPERFDTLHISATGYVSLAIPASLTADSIPLMQDYNNIGEIVVYGVYRNKQLTESVKRWTKEARKEFELRNPIRGINFSMADTVDPRLRRIKKQTKKLEKIFKRMNAEGTDPIIQAYRKALGKNSQAGYSK</sequence>
<feature type="signal peptide" evidence="1">
    <location>
        <begin position="1"/>
        <end position="19"/>
    </location>
</feature>
<name>A0ABV1FPJ4_9BACT</name>
<dbReference type="EMBL" id="JBBNFP010000010">
    <property type="protein sequence ID" value="MEQ2486295.1"/>
    <property type="molecule type" value="Genomic_DNA"/>
</dbReference>
<gene>
    <name evidence="2" type="ORF">AAAT34_04395</name>
</gene>
<organism evidence="2 3">
    <name type="scientific">Hallella faecis</name>
    <dbReference type="NCBI Taxonomy" id="2841596"/>
    <lineage>
        <taxon>Bacteria</taxon>
        <taxon>Pseudomonadati</taxon>
        <taxon>Bacteroidota</taxon>
        <taxon>Bacteroidia</taxon>
        <taxon>Bacteroidales</taxon>
        <taxon>Prevotellaceae</taxon>
        <taxon>Hallella</taxon>
    </lineage>
</organism>
<comment type="caution">
    <text evidence="2">The sequence shown here is derived from an EMBL/GenBank/DDBJ whole genome shotgun (WGS) entry which is preliminary data.</text>
</comment>
<keyword evidence="3" id="KW-1185">Reference proteome</keyword>
<protein>
    <submittedName>
        <fullName evidence="2">Uncharacterized protein</fullName>
    </submittedName>
</protein>
<keyword evidence="1" id="KW-0732">Signal</keyword>
<reference evidence="2 3" key="1">
    <citation type="submission" date="2024-04" db="EMBL/GenBank/DDBJ databases">
        <title>Human intestinal bacterial collection.</title>
        <authorList>
            <person name="Pauvert C."/>
            <person name="Hitch T.C.A."/>
            <person name="Clavel T."/>
        </authorList>
    </citation>
    <scope>NUCLEOTIDE SEQUENCE [LARGE SCALE GENOMIC DNA]</scope>
    <source>
        <strain evidence="2 3">CLA-AA-H145</strain>
    </source>
</reference>
<evidence type="ECO:0000256" key="1">
    <source>
        <dbReference type="SAM" id="SignalP"/>
    </source>
</evidence>
<proteinExistence type="predicted"/>
<evidence type="ECO:0000313" key="2">
    <source>
        <dbReference type="EMBL" id="MEQ2486295.1"/>
    </source>
</evidence>
<evidence type="ECO:0000313" key="3">
    <source>
        <dbReference type="Proteomes" id="UP001487296"/>
    </source>
</evidence>
<dbReference type="RefSeq" id="WP_215759368.1">
    <property type="nucleotide sequence ID" value="NZ_JAHKBE010000010.1"/>
</dbReference>